<comment type="caution">
    <text evidence="3">The sequence shown here is derived from an EMBL/GenBank/DDBJ whole genome shotgun (WGS) entry which is preliminary data.</text>
</comment>
<keyword evidence="1" id="KW-0812">Transmembrane</keyword>
<dbReference type="InterPro" id="IPR021994">
    <property type="entry name" value="DUF3592"/>
</dbReference>
<proteinExistence type="predicted"/>
<accession>A0ABR9G788</accession>
<gene>
    <name evidence="3" type="ORF">IGX34_05915</name>
</gene>
<dbReference type="Proteomes" id="UP000651010">
    <property type="component" value="Unassembled WGS sequence"/>
</dbReference>
<keyword evidence="1" id="KW-0472">Membrane</keyword>
<dbReference type="Pfam" id="PF12158">
    <property type="entry name" value="DUF3592"/>
    <property type="match status" value="1"/>
</dbReference>
<name>A0ABR9G788_9GAMM</name>
<sequence length="160" mass="17671">MSEHAHKPPNQLESASGTLAIALSVGLGALILFLAASLGYRQLAFAVESRTAHGTVTKVEQTQSMHKGGVRITDWPIISFPNAAGNTVTFKPKETWDFLHYAIGQKVDVLYLPDEPASAQIDSFVPLFGIPVFTAFIGAAFIVLPFRIKKNWQRDRRKHR</sequence>
<feature type="transmembrane region" description="Helical" evidence="1">
    <location>
        <begin position="124"/>
        <end position="148"/>
    </location>
</feature>
<evidence type="ECO:0000313" key="3">
    <source>
        <dbReference type="EMBL" id="MBE1159914.1"/>
    </source>
</evidence>
<evidence type="ECO:0000259" key="2">
    <source>
        <dbReference type="Pfam" id="PF12158"/>
    </source>
</evidence>
<organism evidence="3 4">
    <name type="scientific">Dyella acidiphila</name>
    <dbReference type="NCBI Taxonomy" id="2775866"/>
    <lineage>
        <taxon>Bacteria</taxon>
        <taxon>Pseudomonadati</taxon>
        <taxon>Pseudomonadota</taxon>
        <taxon>Gammaproteobacteria</taxon>
        <taxon>Lysobacterales</taxon>
        <taxon>Rhodanobacteraceae</taxon>
        <taxon>Dyella</taxon>
    </lineage>
</organism>
<evidence type="ECO:0000313" key="4">
    <source>
        <dbReference type="Proteomes" id="UP000651010"/>
    </source>
</evidence>
<keyword evidence="1" id="KW-1133">Transmembrane helix</keyword>
<evidence type="ECO:0000256" key="1">
    <source>
        <dbReference type="SAM" id="Phobius"/>
    </source>
</evidence>
<feature type="transmembrane region" description="Helical" evidence="1">
    <location>
        <begin position="20"/>
        <end position="40"/>
    </location>
</feature>
<dbReference type="EMBL" id="JACZZA010000002">
    <property type="protein sequence ID" value="MBE1159914.1"/>
    <property type="molecule type" value="Genomic_DNA"/>
</dbReference>
<reference evidence="3 4" key="1">
    <citation type="submission" date="2020-09" db="EMBL/GenBank/DDBJ databases">
        <title>Dyella sp. 7MK23 isolated from forest soil.</title>
        <authorList>
            <person name="Fu J."/>
        </authorList>
    </citation>
    <scope>NUCLEOTIDE SEQUENCE [LARGE SCALE GENOMIC DNA]</scope>
    <source>
        <strain evidence="3 4">7MK23</strain>
    </source>
</reference>
<keyword evidence="4" id="KW-1185">Reference proteome</keyword>
<feature type="domain" description="DUF3592" evidence="2">
    <location>
        <begin position="53"/>
        <end position="124"/>
    </location>
</feature>
<dbReference type="RefSeq" id="WP_192554763.1">
    <property type="nucleotide sequence ID" value="NZ_JACZZA010000002.1"/>
</dbReference>
<protein>
    <submittedName>
        <fullName evidence="3">DUF3592 domain-containing protein</fullName>
    </submittedName>
</protein>